<evidence type="ECO:0000256" key="2">
    <source>
        <dbReference type="ARBA" id="ARBA00022475"/>
    </source>
</evidence>
<keyword evidence="2" id="KW-1003">Cell membrane</keyword>
<dbReference type="RefSeq" id="WP_286288433.1">
    <property type="nucleotide sequence ID" value="NZ_JASXSZ010000002.1"/>
</dbReference>
<dbReference type="PANTHER" id="PTHR21248:SF22">
    <property type="entry name" value="PHOSPHOLIPASE D"/>
    <property type="match status" value="1"/>
</dbReference>
<accession>A0ABT7MYK4</accession>
<dbReference type="InterPro" id="IPR025202">
    <property type="entry name" value="PLD-like_dom"/>
</dbReference>
<evidence type="ECO:0000256" key="4">
    <source>
        <dbReference type="ARBA" id="ARBA00022679"/>
    </source>
</evidence>
<dbReference type="SMART" id="SM00155">
    <property type="entry name" value="PLDc"/>
    <property type="match status" value="2"/>
</dbReference>
<keyword evidence="5 13" id="KW-0812">Transmembrane</keyword>
<evidence type="ECO:0000256" key="11">
    <source>
        <dbReference type="ARBA" id="ARBA00023264"/>
    </source>
</evidence>
<dbReference type="EC" id="2.7.8.-" evidence="12"/>
<dbReference type="EMBL" id="JASXSZ010000002">
    <property type="protein sequence ID" value="MDL9979539.1"/>
    <property type="molecule type" value="Genomic_DNA"/>
</dbReference>
<reference evidence="15 16" key="1">
    <citation type="submission" date="2023-06" db="EMBL/GenBank/DDBJ databases">
        <title>Microbacterium sp. nov., isolated from a waste landfill.</title>
        <authorList>
            <person name="Wen W."/>
        </authorList>
    </citation>
    <scope>NUCLEOTIDE SEQUENCE [LARGE SCALE GENOMIC DNA]</scope>
    <source>
        <strain evidence="15 16">ASV49</strain>
    </source>
</reference>
<keyword evidence="4" id="KW-0808">Transferase</keyword>
<feature type="domain" description="PLD phosphodiesterase" evidence="14">
    <location>
        <begin position="219"/>
        <end position="246"/>
    </location>
</feature>
<evidence type="ECO:0000313" key="16">
    <source>
        <dbReference type="Proteomes" id="UP001235064"/>
    </source>
</evidence>
<keyword evidence="7 13" id="KW-1133">Transmembrane helix</keyword>
<evidence type="ECO:0000256" key="7">
    <source>
        <dbReference type="ARBA" id="ARBA00022989"/>
    </source>
</evidence>
<sequence length="491" mass="54799">MTSLLIANGSWGLALLVHLAIIITALIYIPRGRKPTAAMAWLLLIVLLPGLGIVLYLVIGSFRLPAKRRVEQQRIDEMIKARVAETGVETMDAAWPRPFQRIVQQNEALTALPATLGNEASLYPDYQASIDAMAAEIDTATSFVHVEFFIVAWDDTTRGFFAAMERAVARGVTVRLLADYLATRKVPKSKETFAELDRIGVKWAWMLPVEPFKGKYQRPDLRNHRKIVVVDGTVAYMGSQNLISRDYDSKKNIKRGLMWQELVTRVTGPAVAGLNAVFLSDWLIEAGEDLLATAHVPAGQLPVSTSSDALLCQIVPSGPGYSTENNLRLFLSLIYAANEKVILTSPYFVPDEAMVYAITTACQRGLEVQLFVSEIGDQGMVWHAQRSYYEVLLEAGVRIFLYPAPYILHSKHFSIDDDIAVIGSSNMDIRSFSLNMEVSMMVRGESFVSQMREVEQAYRDAGRELTLEEWRREPAKSTFLDGVMRLTSALN</sequence>
<dbReference type="PANTHER" id="PTHR21248">
    <property type="entry name" value="CARDIOLIPIN SYNTHASE"/>
    <property type="match status" value="1"/>
</dbReference>
<dbReference type="Proteomes" id="UP001235064">
    <property type="component" value="Unassembled WGS sequence"/>
</dbReference>
<evidence type="ECO:0000256" key="12">
    <source>
        <dbReference type="NCBIfam" id="TIGR04265"/>
    </source>
</evidence>
<keyword evidence="9 13" id="KW-0472">Membrane</keyword>
<dbReference type="PROSITE" id="PS50035">
    <property type="entry name" value="PLD"/>
    <property type="match status" value="2"/>
</dbReference>
<comment type="caution">
    <text evidence="15">The sequence shown here is derived from an EMBL/GenBank/DDBJ whole genome shotgun (WGS) entry which is preliminary data.</text>
</comment>
<evidence type="ECO:0000256" key="10">
    <source>
        <dbReference type="ARBA" id="ARBA00023209"/>
    </source>
</evidence>
<dbReference type="Gene3D" id="3.30.870.10">
    <property type="entry name" value="Endonuclease Chain A"/>
    <property type="match status" value="2"/>
</dbReference>
<keyword evidence="3" id="KW-0444">Lipid biosynthesis</keyword>
<feature type="transmembrane region" description="Helical" evidence="13">
    <location>
        <begin position="41"/>
        <end position="59"/>
    </location>
</feature>
<keyword evidence="6" id="KW-0677">Repeat</keyword>
<evidence type="ECO:0000256" key="6">
    <source>
        <dbReference type="ARBA" id="ARBA00022737"/>
    </source>
</evidence>
<dbReference type="NCBIfam" id="TIGR04265">
    <property type="entry name" value="bac_cardiolipin"/>
    <property type="match status" value="1"/>
</dbReference>
<evidence type="ECO:0000313" key="15">
    <source>
        <dbReference type="EMBL" id="MDL9979539.1"/>
    </source>
</evidence>
<protein>
    <recommendedName>
        <fullName evidence="12">Cardiolipin synthase</fullName>
        <ecNumber evidence="12">2.7.8.-</ecNumber>
    </recommendedName>
</protein>
<evidence type="ECO:0000256" key="5">
    <source>
        <dbReference type="ARBA" id="ARBA00022692"/>
    </source>
</evidence>
<proteinExistence type="predicted"/>
<evidence type="ECO:0000259" key="14">
    <source>
        <dbReference type="PROSITE" id="PS50035"/>
    </source>
</evidence>
<gene>
    <name evidence="15" type="primary">cls</name>
    <name evidence="15" type="ORF">QSV35_09335</name>
</gene>
<comment type="subcellular location">
    <subcellularLocation>
        <location evidence="1">Cell membrane</location>
        <topology evidence="1">Multi-pass membrane protein</topology>
    </subcellularLocation>
</comment>
<dbReference type="CDD" id="cd09158">
    <property type="entry name" value="PLDc_EcCLS_like_2"/>
    <property type="match status" value="1"/>
</dbReference>
<keyword evidence="10" id="KW-0594">Phospholipid biosynthesis</keyword>
<evidence type="ECO:0000256" key="9">
    <source>
        <dbReference type="ARBA" id="ARBA00023136"/>
    </source>
</evidence>
<dbReference type="Pfam" id="PF13091">
    <property type="entry name" value="PLDc_2"/>
    <property type="match status" value="2"/>
</dbReference>
<evidence type="ECO:0000256" key="1">
    <source>
        <dbReference type="ARBA" id="ARBA00004651"/>
    </source>
</evidence>
<evidence type="ECO:0000256" key="3">
    <source>
        <dbReference type="ARBA" id="ARBA00022516"/>
    </source>
</evidence>
<dbReference type="InterPro" id="IPR022924">
    <property type="entry name" value="Cardiolipin_synthase"/>
</dbReference>
<keyword evidence="8" id="KW-0443">Lipid metabolism</keyword>
<evidence type="ECO:0000256" key="13">
    <source>
        <dbReference type="SAM" id="Phobius"/>
    </source>
</evidence>
<keyword evidence="16" id="KW-1185">Reference proteome</keyword>
<dbReference type="SUPFAM" id="SSF56024">
    <property type="entry name" value="Phospholipase D/nuclease"/>
    <property type="match status" value="2"/>
</dbReference>
<organism evidence="15 16">
    <name type="scientific">Microbacterium candidum</name>
    <dbReference type="NCBI Taxonomy" id="3041922"/>
    <lineage>
        <taxon>Bacteria</taxon>
        <taxon>Bacillati</taxon>
        <taxon>Actinomycetota</taxon>
        <taxon>Actinomycetes</taxon>
        <taxon>Micrococcales</taxon>
        <taxon>Microbacteriaceae</taxon>
        <taxon>Microbacterium</taxon>
    </lineage>
</organism>
<feature type="domain" description="PLD phosphodiesterase" evidence="14">
    <location>
        <begin position="404"/>
        <end position="431"/>
    </location>
</feature>
<name>A0ABT7MYK4_9MICO</name>
<keyword evidence="11" id="KW-1208">Phospholipid metabolism</keyword>
<dbReference type="InterPro" id="IPR001736">
    <property type="entry name" value="PLipase_D/transphosphatidylase"/>
</dbReference>
<dbReference type="InterPro" id="IPR027379">
    <property type="entry name" value="CLS_N"/>
</dbReference>
<evidence type="ECO:0000256" key="8">
    <source>
        <dbReference type="ARBA" id="ARBA00023098"/>
    </source>
</evidence>
<dbReference type="Pfam" id="PF13396">
    <property type="entry name" value="PLDc_N"/>
    <property type="match status" value="1"/>
</dbReference>
<feature type="transmembrane region" description="Helical" evidence="13">
    <location>
        <begin position="6"/>
        <end position="29"/>
    </location>
</feature>